<evidence type="ECO:0000313" key="2">
    <source>
        <dbReference type="EMBL" id="EGK01698.1"/>
    </source>
</evidence>
<dbReference type="Proteomes" id="UP000004913">
    <property type="component" value="Unassembled WGS sequence"/>
</dbReference>
<dbReference type="RefSeq" id="WP_006799366.1">
    <property type="nucleotide sequence ID" value="NZ_GL891982.1"/>
</dbReference>
<evidence type="ECO:0000313" key="3">
    <source>
        <dbReference type="Proteomes" id="UP000004913"/>
    </source>
</evidence>
<evidence type="ECO:0000256" key="1">
    <source>
        <dbReference type="SAM" id="MobiDB-lite"/>
    </source>
</evidence>
<accession>F5IXM9</accession>
<keyword evidence="3" id="KW-1185">Reference proteome</keyword>
<protein>
    <submittedName>
        <fullName evidence="2">Uncharacterized protein</fullName>
    </submittedName>
</protein>
<sequence length="90" mass="9801">MNFLKHQKNQKLNPSNNAHRGIIKRLEDNLLLFDFEDINQFVISPSLAPSEPLLRGTGKGNGNIGDNIDSNKGGVGGKEKGKEKGKEGDT</sequence>
<dbReference type="STRING" id="742766.HMPREF9455_01846"/>
<gene>
    <name evidence="2" type="ORF">HMPREF9455_01846</name>
</gene>
<dbReference type="HOGENOM" id="CLU_2436098_0_0_10"/>
<organism evidence="2 3">
    <name type="scientific">Dysgonomonas gadei ATCC BAA-286</name>
    <dbReference type="NCBI Taxonomy" id="742766"/>
    <lineage>
        <taxon>Bacteria</taxon>
        <taxon>Pseudomonadati</taxon>
        <taxon>Bacteroidota</taxon>
        <taxon>Bacteroidia</taxon>
        <taxon>Bacteroidales</taxon>
        <taxon>Dysgonomonadaceae</taxon>
        <taxon>Dysgonomonas</taxon>
    </lineage>
</organism>
<feature type="compositionally biased region" description="Basic and acidic residues" evidence="1">
    <location>
        <begin position="77"/>
        <end position="90"/>
    </location>
</feature>
<name>F5IXM9_9BACT</name>
<proteinExistence type="predicted"/>
<dbReference type="EMBL" id="ADLV01000020">
    <property type="protein sequence ID" value="EGK01698.1"/>
    <property type="molecule type" value="Genomic_DNA"/>
</dbReference>
<dbReference type="AlphaFoldDB" id="F5IXM9"/>
<feature type="region of interest" description="Disordered" evidence="1">
    <location>
        <begin position="48"/>
        <end position="90"/>
    </location>
</feature>
<reference evidence="2 3" key="1">
    <citation type="submission" date="2011-04" db="EMBL/GenBank/DDBJ databases">
        <title>The Genome Sequence of Dysgonomonas gadei ATCC BAA-286.</title>
        <authorList>
            <consortium name="The Broad Institute Genome Sequencing Platform"/>
            <person name="Earl A."/>
            <person name="Ward D."/>
            <person name="Feldgarden M."/>
            <person name="Gevers D."/>
            <person name="Pudlo N."/>
            <person name="Martens E."/>
            <person name="Allen-Vercoe E."/>
            <person name="Young S.K."/>
            <person name="Zeng Q."/>
            <person name="Gargeya S."/>
            <person name="Fitzgerald M."/>
            <person name="Haas B."/>
            <person name="Abouelleil A."/>
            <person name="Alvarado L."/>
            <person name="Arachchi H.M."/>
            <person name="Berlin A."/>
            <person name="Brown A."/>
            <person name="Chapman S.B."/>
            <person name="Chen Z."/>
            <person name="Dunbar C."/>
            <person name="Freedman E."/>
            <person name="Gearin G."/>
            <person name="Gellesch M."/>
            <person name="Goldberg J."/>
            <person name="Griggs A."/>
            <person name="Gujja S."/>
            <person name="Heiman D."/>
            <person name="Howarth C."/>
            <person name="Larson L."/>
            <person name="Lui A."/>
            <person name="MacDonald P.J.P."/>
            <person name="Mehta T."/>
            <person name="Montmayeur A."/>
            <person name="Murphy C."/>
            <person name="Neiman D."/>
            <person name="Pearson M."/>
            <person name="Priest M."/>
            <person name="Roberts A."/>
            <person name="Saif S."/>
            <person name="Shea T."/>
            <person name="Shenoy N."/>
            <person name="Sisk P."/>
            <person name="Stolte C."/>
            <person name="Sykes S."/>
            <person name="Yandava C."/>
            <person name="Wortman J."/>
            <person name="Nusbaum C."/>
            <person name="Birren B."/>
        </authorList>
    </citation>
    <scope>NUCLEOTIDE SEQUENCE [LARGE SCALE GENOMIC DNA]</scope>
    <source>
        <strain evidence="2 3">ATCC BAA-286</strain>
    </source>
</reference>
<comment type="caution">
    <text evidence="2">The sequence shown here is derived from an EMBL/GenBank/DDBJ whole genome shotgun (WGS) entry which is preliminary data.</text>
</comment>